<feature type="compositionally biased region" description="Low complexity" evidence="1">
    <location>
        <begin position="52"/>
        <end position="65"/>
    </location>
</feature>
<keyword evidence="3" id="KW-1185">Reference proteome</keyword>
<sequence>MPSFVSDIVRQSRHRWPAILSQAGIVVPANHRKAPAHRHSVNVPHSVRGSTAAAAAHPHASSGQV</sequence>
<organism evidence="2 3">
    <name type="scientific">Photorhabdus khanii NC19</name>
    <dbReference type="NCBI Taxonomy" id="1004151"/>
    <lineage>
        <taxon>Bacteria</taxon>
        <taxon>Pseudomonadati</taxon>
        <taxon>Pseudomonadota</taxon>
        <taxon>Gammaproteobacteria</taxon>
        <taxon>Enterobacterales</taxon>
        <taxon>Morganellaceae</taxon>
        <taxon>Photorhabdus</taxon>
    </lineage>
</organism>
<name>W3VBW3_9GAMM</name>
<dbReference type="PATRIC" id="fig|1004151.3.peg.1253"/>
<dbReference type="EMBL" id="AYSJ01000004">
    <property type="protein sequence ID" value="ETS32590.1"/>
    <property type="molecule type" value="Genomic_DNA"/>
</dbReference>
<evidence type="ECO:0000313" key="3">
    <source>
        <dbReference type="Proteomes" id="UP000018957"/>
    </source>
</evidence>
<evidence type="ECO:0000256" key="1">
    <source>
        <dbReference type="SAM" id="MobiDB-lite"/>
    </source>
</evidence>
<protein>
    <submittedName>
        <fullName evidence="2">Uncharacterized protein</fullName>
    </submittedName>
</protein>
<reference evidence="2 3" key="1">
    <citation type="submission" date="2013-11" db="EMBL/GenBank/DDBJ databases">
        <title>Elucidation of the Photorhabdus temperata genome and generation of transposon mutant library to identify motility mutants.</title>
        <authorList>
            <person name="Hurst S.G.IV."/>
            <person name="Micheals B."/>
            <person name="Abebe-Akele F."/>
            <person name="Rowedder H."/>
            <person name="Bullock H."/>
            <person name="Jackobeck R."/>
            <person name="Janicki E."/>
            <person name="Tisa L.S."/>
        </authorList>
    </citation>
    <scope>NUCLEOTIDE SEQUENCE [LARGE SCALE GENOMIC DNA]</scope>
    <source>
        <strain evidence="2 3">NC19</strain>
    </source>
</reference>
<dbReference type="RefSeq" id="WP_036843998.1">
    <property type="nucleotide sequence ID" value="NZ_AYSJ01000004.1"/>
</dbReference>
<feature type="region of interest" description="Disordered" evidence="1">
    <location>
        <begin position="32"/>
        <end position="65"/>
    </location>
</feature>
<proteinExistence type="predicted"/>
<accession>W3VBW3</accession>
<dbReference type="AlphaFoldDB" id="W3VBW3"/>
<gene>
    <name evidence="2" type="ORF">PTE_01226</name>
</gene>
<comment type="caution">
    <text evidence="2">The sequence shown here is derived from an EMBL/GenBank/DDBJ whole genome shotgun (WGS) entry which is preliminary data.</text>
</comment>
<dbReference type="Proteomes" id="UP000018957">
    <property type="component" value="Unassembled WGS sequence"/>
</dbReference>
<evidence type="ECO:0000313" key="2">
    <source>
        <dbReference type="EMBL" id="ETS32590.1"/>
    </source>
</evidence>